<evidence type="ECO:0000256" key="1">
    <source>
        <dbReference type="SAM" id="Phobius"/>
    </source>
</evidence>
<keyword evidence="3" id="KW-1185">Reference proteome</keyword>
<sequence>MQRQDKTSDAAPMEGTGEKQPLFRYENGRIYFTRRTERMFFFLLTVAMLVLGVVEGVGVFGGGS</sequence>
<name>A0A1T4W2I9_9BACT</name>
<dbReference type="RefSeq" id="WP_078715638.1">
    <property type="nucleotide sequence ID" value="NZ_FUYC01000001.1"/>
</dbReference>
<gene>
    <name evidence="2" type="ORF">SAMN02745704_00039</name>
</gene>
<proteinExistence type="predicted"/>
<evidence type="ECO:0000313" key="3">
    <source>
        <dbReference type="Proteomes" id="UP000190027"/>
    </source>
</evidence>
<keyword evidence="1" id="KW-0472">Membrane</keyword>
<evidence type="ECO:0000313" key="2">
    <source>
        <dbReference type="EMBL" id="SKA70931.1"/>
    </source>
</evidence>
<dbReference type="EMBL" id="FUYC01000001">
    <property type="protein sequence ID" value="SKA70931.1"/>
    <property type="molecule type" value="Genomic_DNA"/>
</dbReference>
<organism evidence="2 3">
    <name type="scientific">Paucidesulfovibrio gracilis DSM 16080</name>
    <dbReference type="NCBI Taxonomy" id="1121449"/>
    <lineage>
        <taxon>Bacteria</taxon>
        <taxon>Pseudomonadati</taxon>
        <taxon>Thermodesulfobacteriota</taxon>
        <taxon>Desulfovibrionia</taxon>
        <taxon>Desulfovibrionales</taxon>
        <taxon>Desulfovibrionaceae</taxon>
        <taxon>Paucidesulfovibrio</taxon>
    </lineage>
</organism>
<protein>
    <submittedName>
        <fullName evidence="2">Uncharacterized protein</fullName>
    </submittedName>
</protein>
<accession>A0A1T4W2I9</accession>
<keyword evidence="1" id="KW-1133">Transmembrane helix</keyword>
<dbReference type="Proteomes" id="UP000190027">
    <property type="component" value="Unassembled WGS sequence"/>
</dbReference>
<feature type="transmembrane region" description="Helical" evidence="1">
    <location>
        <begin position="39"/>
        <end position="61"/>
    </location>
</feature>
<dbReference type="AlphaFoldDB" id="A0A1T4W2I9"/>
<dbReference type="STRING" id="1121449.SAMN02745704_00039"/>
<keyword evidence="1" id="KW-0812">Transmembrane</keyword>
<reference evidence="2 3" key="1">
    <citation type="submission" date="2017-02" db="EMBL/GenBank/DDBJ databases">
        <authorList>
            <person name="Peterson S.W."/>
        </authorList>
    </citation>
    <scope>NUCLEOTIDE SEQUENCE [LARGE SCALE GENOMIC DNA]</scope>
    <source>
        <strain evidence="2 3">DSM 16080</strain>
    </source>
</reference>